<sequence>MDVCKCIVPSRHGGTLNSRQAASPLVRFVKGEERWEAPDHPRVFSLNELNLSVTCMVLKATANDRCHLALTSVRCHLASLP</sequence>
<evidence type="ECO:0000313" key="1">
    <source>
        <dbReference type="EMBL" id="GFY19789.1"/>
    </source>
</evidence>
<dbReference type="EMBL" id="BMAU01021353">
    <property type="protein sequence ID" value="GFY19789.1"/>
    <property type="molecule type" value="Genomic_DNA"/>
</dbReference>
<proteinExistence type="predicted"/>
<organism evidence="1 2">
    <name type="scientific">Trichonephila clavipes</name>
    <name type="common">Golden silk orbweaver</name>
    <name type="synonym">Nephila clavipes</name>
    <dbReference type="NCBI Taxonomy" id="2585209"/>
    <lineage>
        <taxon>Eukaryota</taxon>
        <taxon>Metazoa</taxon>
        <taxon>Ecdysozoa</taxon>
        <taxon>Arthropoda</taxon>
        <taxon>Chelicerata</taxon>
        <taxon>Arachnida</taxon>
        <taxon>Araneae</taxon>
        <taxon>Araneomorphae</taxon>
        <taxon>Entelegynae</taxon>
        <taxon>Araneoidea</taxon>
        <taxon>Nephilidae</taxon>
        <taxon>Trichonephila</taxon>
    </lineage>
</organism>
<reference evidence="1" key="1">
    <citation type="submission" date="2020-08" db="EMBL/GenBank/DDBJ databases">
        <title>Multicomponent nature underlies the extraordinary mechanical properties of spider dragline silk.</title>
        <authorList>
            <person name="Kono N."/>
            <person name="Nakamura H."/>
            <person name="Mori M."/>
            <person name="Yoshida Y."/>
            <person name="Ohtoshi R."/>
            <person name="Malay A.D."/>
            <person name="Moran D.A.P."/>
            <person name="Tomita M."/>
            <person name="Numata K."/>
            <person name="Arakawa K."/>
        </authorList>
    </citation>
    <scope>NUCLEOTIDE SEQUENCE</scope>
</reference>
<name>A0A8X6VN56_TRICX</name>
<comment type="caution">
    <text evidence="1">The sequence shown here is derived from an EMBL/GenBank/DDBJ whole genome shotgun (WGS) entry which is preliminary data.</text>
</comment>
<evidence type="ECO:0000313" key="2">
    <source>
        <dbReference type="Proteomes" id="UP000887159"/>
    </source>
</evidence>
<dbReference type="AlphaFoldDB" id="A0A8X6VN56"/>
<gene>
    <name evidence="1" type="primary">NCL1_49595</name>
    <name evidence="1" type="ORF">TNCV_4649591</name>
</gene>
<dbReference type="Proteomes" id="UP000887159">
    <property type="component" value="Unassembled WGS sequence"/>
</dbReference>
<protein>
    <submittedName>
        <fullName evidence="1">Uncharacterized protein</fullName>
    </submittedName>
</protein>
<keyword evidence="2" id="KW-1185">Reference proteome</keyword>
<accession>A0A8X6VN56</accession>